<protein>
    <submittedName>
        <fullName evidence="2">MCE family protein</fullName>
    </submittedName>
</protein>
<dbReference type="RefSeq" id="WP_067523186.1">
    <property type="nucleotide sequence ID" value="NZ_JABELX010000004.1"/>
</dbReference>
<dbReference type="EMBL" id="JABELX010000004">
    <property type="protein sequence ID" value="NNH70969.1"/>
    <property type="molecule type" value="Genomic_DNA"/>
</dbReference>
<proteinExistence type="predicted"/>
<evidence type="ECO:0000259" key="1">
    <source>
        <dbReference type="Pfam" id="PF02470"/>
    </source>
</evidence>
<reference evidence="2 3" key="1">
    <citation type="submission" date="2020-05" db="EMBL/GenBank/DDBJ databases">
        <title>MicrobeNet Type strains.</title>
        <authorList>
            <person name="Nicholson A.C."/>
        </authorList>
    </citation>
    <scope>NUCLEOTIDE SEQUENCE [LARGE SCALE GENOMIC DNA]</scope>
    <source>
        <strain evidence="2 3">JCM 3224</strain>
    </source>
</reference>
<dbReference type="PANTHER" id="PTHR33371:SF4">
    <property type="entry name" value="INTERMEMBRANE PHOSPHOLIPID TRANSPORT SYSTEM BINDING PROTEIN MLAD"/>
    <property type="match status" value="1"/>
</dbReference>
<comment type="caution">
    <text evidence="2">The sequence shown here is derived from an EMBL/GenBank/DDBJ whole genome shotgun (WGS) entry which is preliminary data.</text>
</comment>
<gene>
    <name evidence="2" type="ORF">HLB23_14040</name>
</gene>
<keyword evidence="3" id="KW-1185">Reference proteome</keyword>
<dbReference type="Proteomes" id="UP000586827">
    <property type="component" value="Unassembled WGS sequence"/>
</dbReference>
<dbReference type="Pfam" id="PF02470">
    <property type="entry name" value="MlaD"/>
    <property type="match status" value="1"/>
</dbReference>
<organism evidence="2 3">
    <name type="scientific">Nocardia uniformis</name>
    <dbReference type="NCBI Taxonomy" id="53432"/>
    <lineage>
        <taxon>Bacteria</taxon>
        <taxon>Bacillati</taxon>
        <taxon>Actinomycetota</taxon>
        <taxon>Actinomycetes</taxon>
        <taxon>Mycobacteriales</taxon>
        <taxon>Nocardiaceae</taxon>
        <taxon>Nocardia</taxon>
    </lineage>
</organism>
<accession>A0A849C7W3</accession>
<dbReference type="GO" id="GO:0005576">
    <property type="term" value="C:extracellular region"/>
    <property type="evidence" value="ECO:0007669"/>
    <property type="project" value="TreeGrafter"/>
</dbReference>
<evidence type="ECO:0000313" key="2">
    <source>
        <dbReference type="EMBL" id="NNH70969.1"/>
    </source>
</evidence>
<dbReference type="InterPro" id="IPR003399">
    <property type="entry name" value="Mce/MlaD"/>
</dbReference>
<dbReference type="AlphaFoldDB" id="A0A849C7W3"/>
<dbReference type="InterPro" id="IPR052336">
    <property type="entry name" value="MlaD_Phospholipid_Transporter"/>
</dbReference>
<feature type="domain" description="Mce/MlaD" evidence="1">
    <location>
        <begin position="53"/>
        <end position="125"/>
    </location>
</feature>
<evidence type="ECO:0000313" key="3">
    <source>
        <dbReference type="Proteomes" id="UP000586827"/>
    </source>
</evidence>
<sequence length="391" mass="41554">MMLREMLRGAGRYIPTTRKGKLSGVVLAIALVMASIVGYTGKQYYDSTAAPLSICAEFRDAVGLYEGNKVTVLGIQVGNIVEITPKVDGVTVRMTVDRKVRLPQELGAVTIANSIVTDRRVELGPAYTAGGTFDYRHCIPVERTKTPVGFTEAMRAIAQLSEDITGKDPNAALQDPPPAVLGDSLARIAQQVSDSAVPLNGAIKNVSDILGDSAAGANYLLGAVLKEFRKISENLDTSGGDADFLLGAATDAANIASRILPDLVAIIRDIAVWVPPIANLIVYKWGRVLLAVADGAAPVIFQILDNTQGIVDFMKDVPPALQGALRMFDQNLGAGKLQYVPPSLRIDPGLAQQICGMAKPWYPPCNREFAPGETVDLGVVQLMMAAAGGQR</sequence>
<name>A0A849C7W3_9NOCA</name>
<dbReference type="PANTHER" id="PTHR33371">
    <property type="entry name" value="INTERMEMBRANE PHOSPHOLIPID TRANSPORT SYSTEM BINDING PROTEIN MLAD-RELATED"/>
    <property type="match status" value="1"/>
</dbReference>